<dbReference type="EMBL" id="LZPO01008469">
    <property type="protein sequence ID" value="OBS81987.1"/>
    <property type="molecule type" value="Genomic_DNA"/>
</dbReference>
<keyword evidence="2" id="KW-1185">Reference proteome</keyword>
<gene>
    <name evidence="1" type="ORF">A6R68_24024</name>
</gene>
<evidence type="ECO:0000313" key="2">
    <source>
        <dbReference type="Proteomes" id="UP000092124"/>
    </source>
</evidence>
<name>A0A1A6HW80_NEOLE</name>
<proteinExistence type="predicted"/>
<evidence type="ECO:0000313" key="1">
    <source>
        <dbReference type="EMBL" id="OBS81987.1"/>
    </source>
</evidence>
<dbReference type="AlphaFoldDB" id="A0A1A6HW80"/>
<protein>
    <submittedName>
        <fullName evidence="1">Uncharacterized protein</fullName>
    </submittedName>
</protein>
<organism evidence="1 2">
    <name type="scientific">Neotoma lepida</name>
    <name type="common">Desert woodrat</name>
    <dbReference type="NCBI Taxonomy" id="56216"/>
    <lineage>
        <taxon>Eukaryota</taxon>
        <taxon>Metazoa</taxon>
        <taxon>Chordata</taxon>
        <taxon>Craniata</taxon>
        <taxon>Vertebrata</taxon>
        <taxon>Euteleostomi</taxon>
        <taxon>Mammalia</taxon>
        <taxon>Eutheria</taxon>
        <taxon>Euarchontoglires</taxon>
        <taxon>Glires</taxon>
        <taxon>Rodentia</taxon>
        <taxon>Myomorpha</taxon>
        <taxon>Muroidea</taxon>
        <taxon>Cricetidae</taxon>
        <taxon>Neotominae</taxon>
        <taxon>Neotoma</taxon>
    </lineage>
</organism>
<dbReference type="Proteomes" id="UP000092124">
    <property type="component" value="Unassembled WGS sequence"/>
</dbReference>
<accession>A0A1A6HW80</accession>
<reference evidence="1 2" key="1">
    <citation type="submission" date="2016-06" db="EMBL/GenBank/DDBJ databases">
        <title>The Draft Genome Sequence and Annotation of the Desert Woodrat Neotoma lepida.</title>
        <authorList>
            <person name="Campbell M."/>
            <person name="Oakeson K.F."/>
            <person name="Yandell M."/>
            <person name="Halpert J.R."/>
            <person name="Dearing D."/>
        </authorList>
    </citation>
    <scope>NUCLEOTIDE SEQUENCE [LARGE SCALE GENOMIC DNA]</scope>
    <source>
        <strain evidence="1">417</strain>
        <tissue evidence="1">Liver</tissue>
    </source>
</reference>
<sequence>MTDKTTNAPQSACMKVSHQCHPQIHPGHLHWVSQGQDSGLLDAVGHYGPAVYSVLILPFTHFIPSS</sequence>
<comment type="caution">
    <text evidence="1">The sequence shown here is derived from an EMBL/GenBank/DDBJ whole genome shotgun (WGS) entry which is preliminary data.</text>
</comment>